<reference evidence="1" key="1">
    <citation type="submission" date="2022-01" db="EMBL/GenBank/DDBJ databases">
        <title>Novel bile acid biosynthetic pathways are enriched in the microbiome of centenarians.</title>
        <authorList>
            <person name="Sato Y."/>
            <person name="Atarashi K."/>
            <person name="Plichta R.D."/>
            <person name="Arai Y."/>
            <person name="Sasajima S."/>
            <person name="Kearney M.S."/>
            <person name="Suda W."/>
            <person name="Takeshita K."/>
            <person name="Sasaki T."/>
            <person name="Okamoto S."/>
            <person name="Skelly N.A."/>
            <person name="Okamura Y."/>
            <person name="Vlamakis H."/>
            <person name="Li Y."/>
            <person name="Tanoue T."/>
            <person name="Takei H."/>
            <person name="Nittono H."/>
            <person name="Narushima S."/>
            <person name="Irie J."/>
            <person name="Itoh H."/>
            <person name="Moriya K."/>
            <person name="Sugiura Y."/>
            <person name="Suematsu M."/>
            <person name="Moritoki N."/>
            <person name="Shibata S."/>
            <person name="Littman R.D."/>
            <person name="Fischbach A.M."/>
            <person name="Uwamino Y."/>
            <person name="Inoue T."/>
            <person name="Honda A."/>
            <person name="Hattori M."/>
            <person name="Murai T."/>
            <person name="Xavier J.R."/>
            <person name="Hirose N."/>
            <person name="Honda K."/>
        </authorList>
    </citation>
    <scope>NUCLEOTIDE SEQUENCE</scope>
    <source>
        <strain evidence="1">CE91-St55</strain>
    </source>
</reference>
<proteinExistence type="predicted"/>
<dbReference type="AlphaFoldDB" id="A0AA37JR73"/>
<dbReference type="Gene3D" id="1.10.260.40">
    <property type="entry name" value="lambda repressor-like DNA-binding domains"/>
    <property type="match status" value="1"/>
</dbReference>
<organism evidence="1 2">
    <name type="scientific">Hungatella hathewayi</name>
    <dbReference type="NCBI Taxonomy" id="154046"/>
    <lineage>
        <taxon>Bacteria</taxon>
        <taxon>Bacillati</taxon>
        <taxon>Bacillota</taxon>
        <taxon>Clostridia</taxon>
        <taxon>Lachnospirales</taxon>
        <taxon>Lachnospiraceae</taxon>
        <taxon>Hungatella</taxon>
    </lineage>
</organism>
<gene>
    <name evidence="1" type="ORF">CE91St55_67530</name>
</gene>
<name>A0AA37JR73_9FIRM</name>
<dbReference type="Proteomes" id="UP001055091">
    <property type="component" value="Unassembled WGS sequence"/>
</dbReference>
<dbReference type="GO" id="GO:0003677">
    <property type="term" value="F:DNA binding"/>
    <property type="evidence" value="ECO:0007669"/>
    <property type="project" value="InterPro"/>
</dbReference>
<dbReference type="RefSeq" id="WP_349769184.1">
    <property type="nucleotide sequence ID" value="NZ_BQNJ01000003.1"/>
</dbReference>
<evidence type="ECO:0000313" key="2">
    <source>
        <dbReference type="Proteomes" id="UP001055091"/>
    </source>
</evidence>
<evidence type="ECO:0000313" key="1">
    <source>
        <dbReference type="EMBL" id="GKH04772.1"/>
    </source>
</evidence>
<dbReference type="EMBL" id="BQNJ01000003">
    <property type="protein sequence ID" value="GKH04772.1"/>
    <property type="molecule type" value="Genomic_DNA"/>
</dbReference>
<comment type="caution">
    <text evidence="1">The sequence shown here is derived from an EMBL/GenBank/DDBJ whole genome shotgun (WGS) entry which is preliminary data.</text>
</comment>
<accession>A0AA37JR73</accession>
<dbReference type="SUPFAM" id="SSF47413">
    <property type="entry name" value="lambda repressor-like DNA-binding domains"/>
    <property type="match status" value="1"/>
</dbReference>
<protein>
    <submittedName>
        <fullName evidence="1">Uncharacterized protein</fullName>
    </submittedName>
</protein>
<dbReference type="InterPro" id="IPR010982">
    <property type="entry name" value="Lambda_DNA-bd_dom_sf"/>
</dbReference>
<sequence>MPTINMTETGRNIEAMRKKIGMTVKELQEIFGFATPQAIYKWQQGAAINY</sequence>